<feature type="region of interest" description="Disordered" evidence="1">
    <location>
        <begin position="277"/>
        <end position="366"/>
    </location>
</feature>
<dbReference type="Proteomes" id="UP001161017">
    <property type="component" value="Unassembled WGS sequence"/>
</dbReference>
<dbReference type="EMBL" id="JAPUFD010000029">
    <property type="protein sequence ID" value="MDI1493607.1"/>
    <property type="molecule type" value="Genomic_DNA"/>
</dbReference>
<feature type="compositionally biased region" description="Polar residues" evidence="1">
    <location>
        <begin position="308"/>
        <end position="344"/>
    </location>
</feature>
<organism evidence="2 3">
    <name type="scientific">Ramalina farinacea</name>
    <dbReference type="NCBI Taxonomy" id="258253"/>
    <lineage>
        <taxon>Eukaryota</taxon>
        <taxon>Fungi</taxon>
        <taxon>Dikarya</taxon>
        <taxon>Ascomycota</taxon>
        <taxon>Pezizomycotina</taxon>
        <taxon>Lecanoromycetes</taxon>
        <taxon>OSLEUM clade</taxon>
        <taxon>Lecanoromycetidae</taxon>
        <taxon>Lecanorales</taxon>
        <taxon>Lecanorineae</taxon>
        <taxon>Ramalinaceae</taxon>
        <taxon>Ramalina</taxon>
    </lineage>
</organism>
<name>A0AA43U2G7_9LECA</name>
<keyword evidence="3" id="KW-1185">Reference proteome</keyword>
<reference evidence="2" key="1">
    <citation type="journal article" date="2023" name="Genome Biol. Evol.">
        <title>First Whole Genome Sequence and Flow Cytometry Genome Size Data for the Lichen-Forming Fungus Ramalina farinacea (Ascomycota).</title>
        <authorList>
            <person name="Llewellyn T."/>
            <person name="Mian S."/>
            <person name="Hill R."/>
            <person name="Leitch I.J."/>
            <person name="Gaya E."/>
        </authorList>
    </citation>
    <scope>NUCLEOTIDE SEQUENCE</scope>
    <source>
        <strain evidence="2">LIQ254RAFAR</strain>
    </source>
</reference>
<feature type="region of interest" description="Disordered" evidence="1">
    <location>
        <begin position="1"/>
        <end position="33"/>
    </location>
</feature>
<gene>
    <name evidence="2" type="ORF">OHK93_005399</name>
</gene>
<evidence type="ECO:0000313" key="3">
    <source>
        <dbReference type="Proteomes" id="UP001161017"/>
    </source>
</evidence>
<sequence length="366" mass="39766">MSGLTPIPDTAKPDNTFHNGAPERVMDDPYSSDPIPNYYQPRNIDLPFGRMVHGNMSMFPYGQVNDPTLNTNNFKPGLWDYANQSACGIPDNALDQNKAAIHPYWLKYAGLDRYCMQDVCISMWSEINAGDMIVKVTDVCSTDPDDPTYCATPNDIKVDRAKVYMLYNLTGPGIDNADLQKPVYPRSAYWHFTKCWLMALPQPAYVDNWFAQPPLPNNFHWDVDATQMQMRNNQQSYPGQGWATYPDGSGGPDAASVAGIVPVTDWVPGQEPAWAPIAGGKGYGTPERSSGPPPALYPGKSTLLAHGATNTSAVTNTGTSNDTATSPGTSDTAANNTAAGNLDTNKADPSGDETDETDSFPFCDEL</sequence>
<evidence type="ECO:0000256" key="1">
    <source>
        <dbReference type="SAM" id="MobiDB-lite"/>
    </source>
</evidence>
<protein>
    <submittedName>
        <fullName evidence="2">Uncharacterized protein</fullName>
    </submittedName>
</protein>
<evidence type="ECO:0000313" key="2">
    <source>
        <dbReference type="EMBL" id="MDI1493607.1"/>
    </source>
</evidence>
<accession>A0AA43U2G7</accession>
<proteinExistence type="predicted"/>
<feature type="compositionally biased region" description="Acidic residues" evidence="1">
    <location>
        <begin position="350"/>
        <end position="366"/>
    </location>
</feature>
<dbReference type="AlphaFoldDB" id="A0AA43U2G7"/>
<comment type="caution">
    <text evidence="2">The sequence shown here is derived from an EMBL/GenBank/DDBJ whole genome shotgun (WGS) entry which is preliminary data.</text>
</comment>